<protein>
    <submittedName>
        <fullName evidence="2">Uncharacterized protein</fullName>
    </submittedName>
</protein>
<evidence type="ECO:0000313" key="3">
    <source>
        <dbReference type="Proteomes" id="UP000824596"/>
    </source>
</evidence>
<gene>
    <name evidence="2" type="ORF">HRG_11550</name>
</gene>
<comment type="caution">
    <text evidence="2">The sequence shown here is derived from an EMBL/GenBank/DDBJ whole genome shotgun (WGS) entry which is preliminary data.</text>
</comment>
<dbReference type="Proteomes" id="UP000824596">
    <property type="component" value="Unassembled WGS sequence"/>
</dbReference>
<proteinExistence type="predicted"/>
<feature type="region of interest" description="Disordered" evidence="1">
    <location>
        <begin position="11"/>
        <end position="64"/>
    </location>
</feature>
<feature type="compositionally biased region" description="Basic and acidic residues" evidence="1">
    <location>
        <begin position="21"/>
        <end position="41"/>
    </location>
</feature>
<keyword evidence="3" id="KW-1185">Reference proteome</keyword>
<evidence type="ECO:0000256" key="1">
    <source>
        <dbReference type="SAM" id="MobiDB-lite"/>
    </source>
</evidence>
<sequence length="103" mass="11281">MMTMILRALLHLQRRKKPPRRGNEGDAGTKDKHPQRKDGESSRAAGEKTAAAHHHIGASRGEASVAALALARTSAEARRALPGLRRDMRRAERLARRSSTVLA</sequence>
<dbReference type="GeneID" id="68360678"/>
<name>A0A9P8MJB3_9HYPO</name>
<accession>A0A9P8MJB3</accession>
<dbReference type="EMBL" id="JAIZPD010000021">
    <property type="protein sequence ID" value="KAH0957403.1"/>
    <property type="molecule type" value="Genomic_DNA"/>
</dbReference>
<dbReference type="AlphaFoldDB" id="A0A9P8MJB3"/>
<organism evidence="2 3">
    <name type="scientific">Hirsutella rhossiliensis</name>
    <dbReference type="NCBI Taxonomy" id="111463"/>
    <lineage>
        <taxon>Eukaryota</taxon>
        <taxon>Fungi</taxon>
        <taxon>Dikarya</taxon>
        <taxon>Ascomycota</taxon>
        <taxon>Pezizomycotina</taxon>
        <taxon>Sordariomycetes</taxon>
        <taxon>Hypocreomycetidae</taxon>
        <taxon>Hypocreales</taxon>
        <taxon>Ophiocordycipitaceae</taxon>
        <taxon>Hirsutella</taxon>
    </lineage>
</organism>
<evidence type="ECO:0000313" key="2">
    <source>
        <dbReference type="EMBL" id="KAH0957403.1"/>
    </source>
</evidence>
<reference evidence="2" key="1">
    <citation type="submission" date="2021-09" db="EMBL/GenBank/DDBJ databases">
        <title>A high-quality genome of the endoparasitic fungus Hirsutella rhossiliensis with a comparison of Hirsutella genomes reveals transposable elements contributing to genome size variation.</title>
        <authorList>
            <person name="Lin R."/>
            <person name="Jiao Y."/>
            <person name="Sun X."/>
            <person name="Ling J."/>
            <person name="Xie B."/>
            <person name="Cheng X."/>
        </authorList>
    </citation>
    <scope>NUCLEOTIDE SEQUENCE</scope>
    <source>
        <strain evidence="2">HR02</strain>
    </source>
</reference>
<dbReference type="RefSeq" id="XP_044714917.1">
    <property type="nucleotide sequence ID" value="XM_044870020.1"/>
</dbReference>